<dbReference type="OrthoDB" id="9812126at2"/>
<sequence>MKDRKALVVGIDYYEHLSPLRGCVSDAISVHRVLAHHGTASARTNFRGAELLTATDKYSRIVKKTLREAVVDLFTSEHEIALFYFAGHGFVDRGGGFLCTSDTDDGSNGLSLTELFNIAHESPSPNRIIILDSCHGGIAGNLRPRTGTAEIDHGCTILTASTELQYAHEASGTGLFTNLLVDALEGAAANVVGDITPGSVYAHIDQSLGPWAKQRPVFKTNVDAFVSLREVDSPVSLSELRQITEIFDTPDHRINLDPSYEPERFYEQKTDASILPPDPAKNKIFAILQDYRAVDLVRPVGAKHMYDAAMKSQGCELTRLGKHYHRLVKNDLV</sequence>
<dbReference type="PANTHER" id="PTHR22576">
    <property type="entry name" value="MUCOSA ASSOCIATED LYMPHOID TISSUE LYMPHOMA TRANSLOCATION PROTEIN 1/PARACASPASE"/>
    <property type="match status" value="1"/>
</dbReference>
<dbReference type="InterPro" id="IPR052039">
    <property type="entry name" value="Caspase-related_regulators"/>
</dbReference>
<dbReference type="Gene3D" id="3.40.50.1460">
    <property type="match status" value="1"/>
</dbReference>
<reference evidence="2 3" key="1">
    <citation type="submission" date="2017-03" db="EMBL/GenBank/DDBJ databases">
        <title>Genome analysis of Rhizobial strains effectives or ineffectives for nitrogen fixation isolated from bean seeds.</title>
        <authorList>
            <person name="Peralta H."/>
            <person name="Aguilar-Vera A."/>
            <person name="Mora Y."/>
            <person name="Vargas-Lagunas C."/>
            <person name="Girard L."/>
            <person name="Mora J."/>
        </authorList>
    </citation>
    <scope>NUCLEOTIDE SEQUENCE [LARGE SCALE GENOMIC DNA]</scope>
    <source>
        <strain evidence="2 3">CCGM3</strain>
    </source>
</reference>
<dbReference type="GO" id="GO:0006508">
    <property type="term" value="P:proteolysis"/>
    <property type="evidence" value="ECO:0007669"/>
    <property type="project" value="InterPro"/>
</dbReference>
<dbReference type="GO" id="GO:0004197">
    <property type="term" value="F:cysteine-type endopeptidase activity"/>
    <property type="evidence" value="ECO:0007669"/>
    <property type="project" value="InterPro"/>
</dbReference>
<organism evidence="2 3">
    <name type="scientific">Rhizobium grahamii</name>
    <dbReference type="NCBI Taxonomy" id="1120045"/>
    <lineage>
        <taxon>Bacteria</taxon>
        <taxon>Pseudomonadati</taxon>
        <taxon>Pseudomonadota</taxon>
        <taxon>Alphaproteobacteria</taxon>
        <taxon>Hyphomicrobiales</taxon>
        <taxon>Rhizobiaceae</taxon>
        <taxon>Rhizobium/Agrobacterium group</taxon>
        <taxon>Rhizobium</taxon>
    </lineage>
</organism>
<evidence type="ECO:0000313" key="2">
    <source>
        <dbReference type="EMBL" id="RDJ05077.1"/>
    </source>
</evidence>
<dbReference type="PANTHER" id="PTHR22576:SF37">
    <property type="entry name" value="MUCOSA-ASSOCIATED LYMPHOID TISSUE LYMPHOMA TRANSLOCATION PROTEIN 1"/>
    <property type="match status" value="1"/>
</dbReference>
<dbReference type="InterPro" id="IPR029030">
    <property type="entry name" value="Caspase-like_dom_sf"/>
</dbReference>
<comment type="caution">
    <text evidence="2">The sequence shown here is derived from an EMBL/GenBank/DDBJ whole genome shotgun (WGS) entry which is preliminary data.</text>
</comment>
<dbReference type="Pfam" id="PF00656">
    <property type="entry name" value="Peptidase_C14"/>
    <property type="match status" value="1"/>
</dbReference>
<accession>A0A370KHR2</accession>
<protein>
    <submittedName>
        <fullName evidence="2">Peptidase C14</fullName>
    </submittedName>
</protein>
<feature type="domain" description="Peptidase C14 caspase" evidence="1">
    <location>
        <begin position="4"/>
        <end position="218"/>
    </location>
</feature>
<dbReference type="EMBL" id="NAAC01000033">
    <property type="protein sequence ID" value="RDJ05077.1"/>
    <property type="molecule type" value="Genomic_DNA"/>
</dbReference>
<dbReference type="Proteomes" id="UP000254939">
    <property type="component" value="Unassembled WGS sequence"/>
</dbReference>
<dbReference type="InterPro" id="IPR011600">
    <property type="entry name" value="Pept_C14_caspase"/>
</dbReference>
<dbReference type="SUPFAM" id="SSF52129">
    <property type="entry name" value="Caspase-like"/>
    <property type="match status" value="1"/>
</dbReference>
<name>A0A370KHR2_9HYPH</name>
<gene>
    <name evidence="2" type="ORF">B5K06_26265</name>
</gene>
<dbReference type="AlphaFoldDB" id="A0A370KHR2"/>
<evidence type="ECO:0000259" key="1">
    <source>
        <dbReference type="Pfam" id="PF00656"/>
    </source>
</evidence>
<dbReference type="RefSeq" id="WP_114715070.1">
    <property type="nucleotide sequence ID" value="NZ_KZ857266.1"/>
</dbReference>
<proteinExistence type="predicted"/>
<evidence type="ECO:0000313" key="3">
    <source>
        <dbReference type="Proteomes" id="UP000254939"/>
    </source>
</evidence>